<evidence type="ECO:0000313" key="2">
    <source>
        <dbReference type="EMBL" id="CAA9571594.1"/>
    </source>
</evidence>
<organism evidence="2">
    <name type="scientific">uncultured Thermomicrobiales bacterium</name>
    <dbReference type="NCBI Taxonomy" id="1645740"/>
    <lineage>
        <taxon>Bacteria</taxon>
        <taxon>Pseudomonadati</taxon>
        <taxon>Thermomicrobiota</taxon>
        <taxon>Thermomicrobia</taxon>
        <taxon>Thermomicrobiales</taxon>
        <taxon>environmental samples</taxon>
    </lineage>
</organism>
<sequence>MIVATPLSERDGGSAPAKTHGRWVATCRPGIGLGDNPRPQLPASRLRLPDAVSQTGRATPEARVTAADRVERFWNSRALCWTGSPPSVKTGFEPYHRVP</sequence>
<evidence type="ECO:0000256" key="1">
    <source>
        <dbReference type="SAM" id="MobiDB-lite"/>
    </source>
</evidence>
<accession>A0A6J4VEC9</accession>
<dbReference type="EMBL" id="CADCWJ010000544">
    <property type="protein sequence ID" value="CAA9571594.1"/>
    <property type="molecule type" value="Genomic_DNA"/>
</dbReference>
<protein>
    <submittedName>
        <fullName evidence="2">Uncharacterized protein</fullName>
    </submittedName>
</protein>
<dbReference type="AlphaFoldDB" id="A0A6J4VEC9"/>
<feature type="region of interest" description="Disordered" evidence="1">
    <location>
        <begin position="1"/>
        <end position="21"/>
    </location>
</feature>
<gene>
    <name evidence="2" type="ORF">AVDCRST_MAG87-2469</name>
</gene>
<reference evidence="2" key="1">
    <citation type="submission" date="2020-02" db="EMBL/GenBank/DDBJ databases">
        <authorList>
            <person name="Meier V. D."/>
        </authorList>
    </citation>
    <scope>NUCLEOTIDE SEQUENCE</scope>
    <source>
        <strain evidence="2">AVDCRST_MAG87</strain>
    </source>
</reference>
<proteinExistence type="predicted"/>
<name>A0A6J4VEC9_9BACT</name>